<dbReference type="CDD" id="cd15853">
    <property type="entry name" value="SNARE_Bet1"/>
    <property type="match status" value="1"/>
</dbReference>
<dbReference type="EMBL" id="JAVHJL010000002">
    <property type="protein sequence ID" value="KAK6509551.1"/>
    <property type="molecule type" value="Genomic_DNA"/>
</dbReference>
<keyword evidence="5 10" id="KW-1133">Transmembrane helix</keyword>
<keyword evidence="6" id="KW-0333">Golgi apparatus</keyword>
<sequence length="143" mass="15902">MTSRYGGLHQRDGRPAAGGYDDYDSGSGLGVPTGGYRPATPNSRGQYSHAVLDELESQNDAAIEAMSAKVRMLKDITTAIGVDVRDSTTMINSMNDTFENTRFKLRGTMNRMLRMAEKTGVGWKTWLAFFGAVSLLFWYVWLF</sequence>
<organism evidence="12 13">
    <name type="scientific">Arthrobotrys musiformis</name>
    <dbReference type="NCBI Taxonomy" id="47236"/>
    <lineage>
        <taxon>Eukaryota</taxon>
        <taxon>Fungi</taxon>
        <taxon>Dikarya</taxon>
        <taxon>Ascomycota</taxon>
        <taxon>Pezizomycotina</taxon>
        <taxon>Orbiliomycetes</taxon>
        <taxon>Orbiliales</taxon>
        <taxon>Orbiliaceae</taxon>
        <taxon>Arthrobotrys</taxon>
    </lineage>
</organism>
<dbReference type="GO" id="GO:0015031">
    <property type="term" value="P:protein transport"/>
    <property type="evidence" value="ECO:0007669"/>
    <property type="project" value="UniProtKB-KW"/>
</dbReference>
<evidence type="ECO:0000256" key="4">
    <source>
        <dbReference type="ARBA" id="ARBA00022927"/>
    </source>
</evidence>
<dbReference type="Gene3D" id="1.20.5.110">
    <property type="match status" value="1"/>
</dbReference>
<reference evidence="12 13" key="1">
    <citation type="submission" date="2023-08" db="EMBL/GenBank/DDBJ databases">
        <authorList>
            <person name="Palmer J.M."/>
        </authorList>
    </citation>
    <scope>NUCLEOTIDE SEQUENCE [LARGE SCALE GENOMIC DNA]</scope>
    <source>
        <strain evidence="12 13">TWF481</strain>
    </source>
</reference>
<dbReference type="SUPFAM" id="SSF58038">
    <property type="entry name" value="SNARE fusion complex"/>
    <property type="match status" value="1"/>
</dbReference>
<evidence type="ECO:0000256" key="10">
    <source>
        <dbReference type="SAM" id="Phobius"/>
    </source>
</evidence>
<evidence type="ECO:0000256" key="2">
    <source>
        <dbReference type="ARBA" id="ARBA00022448"/>
    </source>
</evidence>
<evidence type="ECO:0000259" key="11">
    <source>
        <dbReference type="PROSITE" id="PS50192"/>
    </source>
</evidence>
<evidence type="ECO:0000256" key="5">
    <source>
        <dbReference type="ARBA" id="ARBA00022989"/>
    </source>
</evidence>
<keyword evidence="13" id="KW-1185">Reference proteome</keyword>
<dbReference type="SMART" id="SM00397">
    <property type="entry name" value="t_SNARE"/>
    <property type="match status" value="1"/>
</dbReference>
<evidence type="ECO:0000313" key="12">
    <source>
        <dbReference type="EMBL" id="KAK6509551.1"/>
    </source>
</evidence>
<dbReference type="PROSITE" id="PS50192">
    <property type="entry name" value="T_SNARE"/>
    <property type="match status" value="1"/>
</dbReference>
<keyword evidence="2" id="KW-0813">Transport</keyword>
<dbReference type="FunFam" id="1.20.5.110:FF:000057">
    <property type="entry name" value="SNARE complex subunit (Bet1), putative"/>
    <property type="match status" value="1"/>
</dbReference>
<evidence type="ECO:0000256" key="3">
    <source>
        <dbReference type="ARBA" id="ARBA00022692"/>
    </source>
</evidence>
<dbReference type="PANTHER" id="PTHR12791">
    <property type="entry name" value="GOLGI SNARE BET1-RELATED"/>
    <property type="match status" value="1"/>
</dbReference>
<feature type="region of interest" description="Disordered" evidence="9">
    <location>
        <begin position="1"/>
        <end position="47"/>
    </location>
</feature>
<keyword evidence="7 10" id="KW-0472">Membrane</keyword>
<dbReference type="GO" id="GO:0000139">
    <property type="term" value="C:Golgi membrane"/>
    <property type="evidence" value="ECO:0007669"/>
    <property type="project" value="UniProtKB-SubCell"/>
</dbReference>
<evidence type="ECO:0000256" key="9">
    <source>
        <dbReference type="SAM" id="MobiDB-lite"/>
    </source>
</evidence>
<evidence type="ECO:0000313" key="13">
    <source>
        <dbReference type="Proteomes" id="UP001370758"/>
    </source>
</evidence>
<feature type="domain" description="T-SNARE coiled-coil homology" evidence="11">
    <location>
        <begin position="53"/>
        <end position="115"/>
    </location>
</feature>
<gene>
    <name evidence="12" type="primary">BET1</name>
    <name evidence="12" type="ORF">TWF481_004290</name>
</gene>
<accession>A0AAV9WK18</accession>
<protein>
    <submittedName>
        <fullName evidence="12">Protein transport protein bet1</fullName>
    </submittedName>
</protein>
<evidence type="ECO:0000256" key="8">
    <source>
        <dbReference type="ARBA" id="ARBA00046280"/>
    </source>
</evidence>
<dbReference type="AlphaFoldDB" id="A0AAV9WK18"/>
<dbReference type="InterPro" id="IPR000727">
    <property type="entry name" value="T_SNARE_dom"/>
</dbReference>
<name>A0AAV9WK18_9PEZI</name>
<keyword evidence="3 10" id="KW-0812">Transmembrane</keyword>
<evidence type="ECO:0000256" key="7">
    <source>
        <dbReference type="ARBA" id="ARBA00023136"/>
    </source>
</evidence>
<proteinExistence type="predicted"/>
<keyword evidence="4" id="KW-0653">Protein transport</keyword>
<dbReference type="Proteomes" id="UP001370758">
    <property type="component" value="Unassembled WGS sequence"/>
</dbReference>
<dbReference type="InterPro" id="IPR039899">
    <property type="entry name" value="BET1_SNARE"/>
</dbReference>
<comment type="caution">
    <text evidence="12">The sequence shown here is derived from an EMBL/GenBank/DDBJ whole genome shotgun (WGS) entry which is preliminary data.</text>
</comment>
<comment type="subcellular location">
    <subcellularLocation>
        <location evidence="8">Endomembrane system</location>
        <topology evidence="8">Single-pass type IV membrane protein</topology>
    </subcellularLocation>
    <subcellularLocation>
        <location evidence="1">Golgi apparatus membrane</location>
    </subcellularLocation>
</comment>
<evidence type="ECO:0000256" key="6">
    <source>
        <dbReference type="ARBA" id="ARBA00023034"/>
    </source>
</evidence>
<feature type="transmembrane region" description="Helical" evidence="10">
    <location>
        <begin position="121"/>
        <end position="141"/>
    </location>
</feature>
<evidence type="ECO:0000256" key="1">
    <source>
        <dbReference type="ARBA" id="ARBA00004394"/>
    </source>
</evidence>